<name>A0A8H7VM24_9FUNG</name>
<dbReference type="InterPro" id="IPR043502">
    <property type="entry name" value="DNA/RNA_pol_sf"/>
</dbReference>
<dbReference type="EMBL" id="JAEPRB010000108">
    <property type="protein sequence ID" value="KAG2221453.1"/>
    <property type="molecule type" value="Genomic_DNA"/>
</dbReference>
<dbReference type="Pfam" id="PF00078">
    <property type="entry name" value="RVT_1"/>
    <property type="match status" value="1"/>
</dbReference>
<feature type="compositionally biased region" description="Pro residues" evidence="1">
    <location>
        <begin position="660"/>
        <end position="673"/>
    </location>
</feature>
<protein>
    <recommendedName>
        <fullName evidence="2">Reverse transcriptase domain-containing protein</fullName>
    </recommendedName>
</protein>
<evidence type="ECO:0000313" key="4">
    <source>
        <dbReference type="Proteomes" id="UP000646827"/>
    </source>
</evidence>
<dbReference type="SUPFAM" id="SSF56672">
    <property type="entry name" value="DNA/RNA polymerases"/>
    <property type="match status" value="1"/>
</dbReference>
<feature type="domain" description="Reverse transcriptase" evidence="2">
    <location>
        <begin position="1"/>
        <end position="361"/>
    </location>
</feature>
<proteinExistence type="predicted"/>
<feature type="compositionally biased region" description="Polar residues" evidence="1">
    <location>
        <begin position="266"/>
        <end position="275"/>
    </location>
</feature>
<keyword evidence="4" id="KW-1185">Reference proteome</keyword>
<sequence>MANHLKTVYNGNLLSDPAQTARQPPHSTSATSITSINTTSFQITSPTSVFSISIETIQDVIGRIPNNKAPGVDHLRGEMLKPLTTPLASFLHKLFHLCWIASYTPLEWRLAQVTPIHKRGSPNEPEYCLHDLLHESSPPLDIAQGGFRPACSSHDQVLCLQELCRQHKLTHRWKAPTLAFLDIRSAYDTVNRDIIWNILRHTTPTPLLLLVQNLFNNVMIEVIIDNAISHRFSPITGVLQGSILSPFLYSIYINSLPSLLRNGRSIQNSNDQTTSQDDDFQPTIEQQQPQQDQHNHTIPISQINCLLYADDIALVGTAAEITDLLILCEEYSYEVGFRWNPLKCVINAASAETSMYVLSSIGLNPSGLPHLLSTQLYSQFIRPKLEYGLAITTLTTTNIKLLEQSQNKCIRMIFGAHKNSETKVMRHITNLPSMHERTNILQAKYVYREQLLPEDTLIKLLKNQFLQQPSTSHWNKLCQSSIWQLIQQHTAAPLPTDLKSAIRQHKNNNLSSKRAALSGSKTLAAYRTTLGIDPIMWLPMTRKERSRCIRWRIGWLPGGKPKTCMTCLSSQFTKQHSIHCLQMHKRLKMHITKTDDPLSYILNRLPKSKPSSASRIQRLKVLWPVVCTILAKLDAHQHPTSTQQQYQDENPGQALLTWIDPPPPPPELPRYET</sequence>
<accession>A0A8H7VM24</accession>
<gene>
    <name evidence="3" type="ORF">INT45_004994</name>
</gene>
<reference evidence="3 4" key="1">
    <citation type="submission" date="2020-12" db="EMBL/GenBank/DDBJ databases">
        <title>Metabolic potential, ecology and presence of endohyphal bacteria is reflected in genomic diversity of Mucoromycotina.</title>
        <authorList>
            <person name="Muszewska A."/>
            <person name="Okrasinska A."/>
            <person name="Steczkiewicz K."/>
            <person name="Drgas O."/>
            <person name="Orlowska M."/>
            <person name="Perlinska-Lenart U."/>
            <person name="Aleksandrzak-Piekarczyk T."/>
            <person name="Szatraj K."/>
            <person name="Zielenkiewicz U."/>
            <person name="Pilsyk S."/>
            <person name="Malc E."/>
            <person name="Mieczkowski P."/>
            <person name="Kruszewska J.S."/>
            <person name="Biernat P."/>
            <person name="Pawlowska J."/>
        </authorList>
    </citation>
    <scope>NUCLEOTIDE SEQUENCE [LARGE SCALE GENOMIC DNA]</scope>
    <source>
        <strain evidence="3 4">CBS 142.35</strain>
    </source>
</reference>
<organism evidence="3 4">
    <name type="scientific">Circinella minor</name>
    <dbReference type="NCBI Taxonomy" id="1195481"/>
    <lineage>
        <taxon>Eukaryota</taxon>
        <taxon>Fungi</taxon>
        <taxon>Fungi incertae sedis</taxon>
        <taxon>Mucoromycota</taxon>
        <taxon>Mucoromycotina</taxon>
        <taxon>Mucoromycetes</taxon>
        <taxon>Mucorales</taxon>
        <taxon>Lichtheimiaceae</taxon>
        <taxon>Circinella</taxon>
    </lineage>
</organism>
<comment type="caution">
    <text evidence="3">The sequence shown here is derived from an EMBL/GenBank/DDBJ whole genome shotgun (WGS) entry which is preliminary data.</text>
</comment>
<evidence type="ECO:0000256" key="1">
    <source>
        <dbReference type="SAM" id="MobiDB-lite"/>
    </source>
</evidence>
<feature type="region of interest" description="Disordered" evidence="1">
    <location>
        <begin position="266"/>
        <end position="295"/>
    </location>
</feature>
<evidence type="ECO:0000313" key="3">
    <source>
        <dbReference type="EMBL" id="KAG2221453.1"/>
    </source>
</evidence>
<feature type="region of interest" description="Disordered" evidence="1">
    <location>
        <begin position="654"/>
        <end position="673"/>
    </location>
</feature>
<dbReference type="InterPro" id="IPR000477">
    <property type="entry name" value="RT_dom"/>
</dbReference>
<dbReference type="AlphaFoldDB" id="A0A8H7VM24"/>
<dbReference type="PANTHER" id="PTHR19446">
    <property type="entry name" value="REVERSE TRANSCRIPTASES"/>
    <property type="match status" value="1"/>
</dbReference>
<dbReference type="PROSITE" id="PS50878">
    <property type="entry name" value="RT_POL"/>
    <property type="match status" value="1"/>
</dbReference>
<dbReference type="OrthoDB" id="5514950at2759"/>
<dbReference type="Proteomes" id="UP000646827">
    <property type="component" value="Unassembled WGS sequence"/>
</dbReference>
<evidence type="ECO:0000259" key="2">
    <source>
        <dbReference type="PROSITE" id="PS50878"/>
    </source>
</evidence>